<feature type="compositionally biased region" description="Low complexity" evidence="1">
    <location>
        <begin position="32"/>
        <end position="47"/>
    </location>
</feature>
<accession>A0A9Q0H1M9</accession>
<evidence type="ECO:0000313" key="2">
    <source>
        <dbReference type="EMBL" id="KAJ4957585.1"/>
    </source>
</evidence>
<proteinExistence type="predicted"/>
<keyword evidence="3" id="KW-1185">Reference proteome</keyword>
<organism evidence="2 3">
    <name type="scientific">Protea cynaroides</name>
    <dbReference type="NCBI Taxonomy" id="273540"/>
    <lineage>
        <taxon>Eukaryota</taxon>
        <taxon>Viridiplantae</taxon>
        <taxon>Streptophyta</taxon>
        <taxon>Embryophyta</taxon>
        <taxon>Tracheophyta</taxon>
        <taxon>Spermatophyta</taxon>
        <taxon>Magnoliopsida</taxon>
        <taxon>Proteales</taxon>
        <taxon>Proteaceae</taxon>
        <taxon>Protea</taxon>
    </lineage>
</organism>
<dbReference type="Proteomes" id="UP001141806">
    <property type="component" value="Unassembled WGS sequence"/>
</dbReference>
<evidence type="ECO:0000313" key="3">
    <source>
        <dbReference type="Proteomes" id="UP001141806"/>
    </source>
</evidence>
<gene>
    <name evidence="2" type="ORF">NE237_024696</name>
</gene>
<dbReference type="EMBL" id="JAMYWD010000010">
    <property type="protein sequence ID" value="KAJ4957585.1"/>
    <property type="molecule type" value="Genomic_DNA"/>
</dbReference>
<protein>
    <submittedName>
        <fullName evidence="2">Uncharacterized protein</fullName>
    </submittedName>
</protein>
<sequence length="237" mass="24717">MAPCTLRSTPPYLLPPHYDAPSSPSEPPPLLPSSVESYPPSVRLLLPPLLPPRAAPSTPSKCPPVLPLSPPPTTGTPASANSKPPGWRLYPWPPQELPPPGVPPTPLPYWCPPSANFGRPSPLLPSGALPLGPPPGTFSKCPPLGATSWRPPLCLLDPTLPLVLLGPLLPSWPTTPASSRVSSRCRVPSASGGGGCPHPTSSWFPHLCPLRVPHPPSRAPPSTPLPRPPPSTAPSSN</sequence>
<reference evidence="2" key="1">
    <citation type="journal article" date="2023" name="Plant J.">
        <title>The genome of the king protea, Protea cynaroides.</title>
        <authorList>
            <person name="Chang J."/>
            <person name="Duong T.A."/>
            <person name="Schoeman C."/>
            <person name="Ma X."/>
            <person name="Roodt D."/>
            <person name="Barker N."/>
            <person name="Li Z."/>
            <person name="Van de Peer Y."/>
            <person name="Mizrachi E."/>
        </authorList>
    </citation>
    <scope>NUCLEOTIDE SEQUENCE</scope>
    <source>
        <tissue evidence="2">Young leaves</tissue>
    </source>
</reference>
<feature type="region of interest" description="Disordered" evidence="1">
    <location>
        <begin position="173"/>
        <end position="195"/>
    </location>
</feature>
<feature type="region of interest" description="Disordered" evidence="1">
    <location>
        <begin position="1"/>
        <end position="92"/>
    </location>
</feature>
<dbReference type="AlphaFoldDB" id="A0A9Q0H1M9"/>
<comment type="caution">
    <text evidence="2">The sequence shown here is derived from an EMBL/GenBank/DDBJ whole genome shotgun (WGS) entry which is preliminary data.</text>
</comment>
<feature type="compositionally biased region" description="Pro residues" evidence="1">
    <location>
        <begin position="61"/>
        <end position="74"/>
    </location>
</feature>
<feature type="compositionally biased region" description="Low complexity" evidence="1">
    <location>
        <begin position="173"/>
        <end position="190"/>
    </location>
</feature>
<feature type="region of interest" description="Disordered" evidence="1">
    <location>
        <begin position="214"/>
        <end position="237"/>
    </location>
</feature>
<evidence type="ECO:0000256" key="1">
    <source>
        <dbReference type="SAM" id="MobiDB-lite"/>
    </source>
</evidence>
<name>A0A9Q0H1M9_9MAGN</name>